<keyword evidence="8" id="KW-1185">Reference proteome</keyword>
<feature type="region of interest" description="Disordered" evidence="5">
    <location>
        <begin position="1"/>
        <end position="21"/>
    </location>
</feature>
<keyword evidence="2 4" id="KW-0238">DNA-binding</keyword>
<dbReference type="InterPro" id="IPR023772">
    <property type="entry name" value="DNA-bd_HTH_TetR-type_CS"/>
</dbReference>
<comment type="caution">
    <text evidence="7">The sequence shown here is derived from an EMBL/GenBank/DDBJ whole genome shotgun (WGS) entry which is preliminary data.</text>
</comment>
<dbReference type="InterPro" id="IPR009057">
    <property type="entry name" value="Homeodomain-like_sf"/>
</dbReference>
<evidence type="ECO:0000256" key="1">
    <source>
        <dbReference type="ARBA" id="ARBA00023015"/>
    </source>
</evidence>
<evidence type="ECO:0000313" key="8">
    <source>
        <dbReference type="Proteomes" id="UP001496627"/>
    </source>
</evidence>
<keyword evidence="1" id="KW-0805">Transcription regulation</keyword>
<dbReference type="PROSITE" id="PS50977">
    <property type="entry name" value="HTH_TETR_2"/>
    <property type="match status" value="1"/>
</dbReference>
<dbReference type="InterPro" id="IPR001647">
    <property type="entry name" value="HTH_TetR"/>
</dbReference>
<dbReference type="Pfam" id="PF00440">
    <property type="entry name" value="TetR_N"/>
    <property type="match status" value="1"/>
</dbReference>
<keyword evidence="3" id="KW-0804">Transcription</keyword>
<evidence type="ECO:0000256" key="3">
    <source>
        <dbReference type="ARBA" id="ARBA00023163"/>
    </source>
</evidence>
<organism evidence="7 8">
    <name type="scientific">Neorhizobium phenanthreniclasticum</name>
    <dbReference type="NCBI Taxonomy" id="3157917"/>
    <lineage>
        <taxon>Bacteria</taxon>
        <taxon>Pseudomonadati</taxon>
        <taxon>Pseudomonadota</taxon>
        <taxon>Alphaproteobacteria</taxon>
        <taxon>Hyphomicrobiales</taxon>
        <taxon>Rhizobiaceae</taxon>
        <taxon>Rhizobium/Agrobacterium group</taxon>
        <taxon>Neorhizobium</taxon>
    </lineage>
</organism>
<gene>
    <name evidence="7" type="ORF">ABK249_12755</name>
</gene>
<sequence>MTKATGRETEGRRERKRRQTRERIEQAAISLFLERGFEVTTVEDIAERADVSKRSFFDYFPSKEDVVFAWQDGFAEHLMRAIASRPVDEPVVKAVQYGLTSAIVSAADERALRLGELIRRTPVLNARDQFKYAKLEAKLTEALKARSRSEEESERLRLLAAVVIGALRVASERWAAQPPGGSLETFAHRFFADFWKTLIDFGSEGLQIRSD</sequence>
<evidence type="ECO:0000256" key="5">
    <source>
        <dbReference type="SAM" id="MobiDB-lite"/>
    </source>
</evidence>
<dbReference type="EMBL" id="JBEAAL010000007">
    <property type="protein sequence ID" value="MEQ1405806.1"/>
    <property type="molecule type" value="Genomic_DNA"/>
</dbReference>
<dbReference type="PANTHER" id="PTHR30055:SF234">
    <property type="entry name" value="HTH-TYPE TRANSCRIPTIONAL REGULATOR BETI"/>
    <property type="match status" value="1"/>
</dbReference>
<feature type="compositionally biased region" description="Basic and acidic residues" evidence="5">
    <location>
        <begin position="1"/>
        <end position="13"/>
    </location>
</feature>
<accession>A0ABV0M1S6</accession>
<evidence type="ECO:0000256" key="4">
    <source>
        <dbReference type="PROSITE-ProRule" id="PRU00335"/>
    </source>
</evidence>
<dbReference type="RefSeq" id="WP_227702961.1">
    <property type="nucleotide sequence ID" value="NZ_JBEAAL010000007.1"/>
</dbReference>
<dbReference type="InterPro" id="IPR041347">
    <property type="entry name" value="MftR_C"/>
</dbReference>
<dbReference type="PANTHER" id="PTHR30055">
    <property type="entry name" value="HTH-TYPE TRANSCRIPTIONAL REGULATOR RUTR"/>
    <property type="match status" value="1"/>
</dbReference>
<evidence type="ECO:0000313" key="7">
    <source>
        <dbReference type="EMBL" id="MEQ1405806.1"/>
    </source>
</evidence>
<dbReference type="InterPro" id="IPR050109">
    <property type="entry name" value="HTH-type_TetR-like_transc_reg"/>
</dbReference>
<evidence type="ECO:0000256" key="2">
    <source>
        <dbReference type="ARBA" id="ARBA00023125"/>
    </source>
</evidence>
<protein>
    <submittedName>
        <fullName evidence="7">TetR family transcriptional regulator</fullName>
    </submittedName>
</protein>
<dbReference type="SUPFAM" id="SSF46689">
    <property type="entry name" value="Homeodomain-like"/>
    <property type="match status" value="1"/>
</dbReference>
<dbReference type="Gene3D" id="1.10.10.60">
    <property type="entry name" value="Homeodomain-like"/>
    <property type="match status" value="1"/>
</dbReference>
<dbReference type="PRINTS" id="PR00455">
    <property type="entry name" value="HTHTETR"/>
</dbReference>
<feature type="domain" description="HTH tetR-type" evidence="6">
    <location>
        <begin position="18"/>
        <end position="78"/>
    </location>
</feature>
<evidence type="ECO:0000259" key="6">
    <source>
        <dbReference type="PROSITE" id="PS50977"/>
    </source>
</evidence>
<dbReference type="PROSITE" id="PS01081">
    <property type="entry name" value="HTH_TETR_1"/>
    <property type="match status" value="1"/>
</dbReference>
<dbReference type="Proteomes" id="UP001496627">
    <property type="component" value="Unassembled WGS sequence"/>
</dbReference>
<proteinExistence type="predicted"/>
<dbReference type="Pfam" id="PF17754">
    <property type="entry name" value="TetR_C_14"/>
    <property type="match status" value="1"/>
</dbReference>
<name>A0ABV0M1S6_9HYPH</name>
<feature type="DNA-binding region" description="H-T-H motif" evidence="4">
    <location>
        <begin position="41"/>
        <end position="60"/>
    </location>
</feature>
<reference evidence="7 8" key="1">
    <citation type="submission" date="2024-05" db="EMBL/GenBank/DDBJ databases">
        <title>Neorhizobium sp. Rsf11, a plant growth promoting and heavy metal resistant PAH-degrader.</title>
        <authorList>
            <person name="Golubev S.N."/>
            <person name="Muratova A.Y."/>
            <person name="Markelova M.I."/>
        </authorList>
    </citation>
    <scope>NUCLEOTIDE SEQUENCE [LARGE SCALE GENOMIC DNA]</scope>
    <source>
        <strain evidence="7 8">Rsf11</strain>
    </source>
</reference>
<dbReference type="Gene3D" id="1.10.357.10">
    <property type="entry name" value="Tetracycline Repressor, domain 2"/>
    <property type="match status" value="1"/>
</dbReference>